<organism evidence="2 3">
    <name type="scientific">Oesophagostomum dentatum</name>
    <name type="common">Nodular worm</name>
    <dbReference type="NCBI Taxonomy" id="61180"/>
    <lineage>
        <taxon>Eukaryota</taxon>
        <taxon>Metazoa</taxon>
        <taxon>Ecdysozoa</taxon>
        <taxon>Nematoda</taxon>
        <taxon>Chromadorea</taxon>
        <taxon>Rhabditida</taxon>
        <taxon>Rhabditina</taxon>
        <taxon>Rhabditomorpha</taxon>
        <taxon>Strongyloidea</taxon>
        <taxon>Strongylidae</taxon>
        <taxon>Oesophagostomum</taxon>
    </lineage>
</organism>
<dbReference type="Pfam" id="PF25883">
    <property type="entry name" value="F28H7_8_C"/>
    <property type="match status" value="1"/>
</dbReference>
<dbReference type="EMBL" id="KN611097">
    <property type="protein sequence ID" value="KHJ77101.1"/>
    <property type="molecule type" value="Genomic_DNA"/>
</dbReference>
<dbReference type="AlphaFoldDB" id="A0A0B1RZM8"/>
<accession>A0A0B1RZM8</accession>
<protein>
    <recommendedName>
        <fullName evidence="1">Ctg-1-like C-terminal domain-containing protein</fullName>
    </recommendedName>
</protein>
<reference evidence="2 3" key="1">
    <citation type="submission" date="2014-03" db="EMBL/GenBank/DDBJ databases">
        <title>Draft genome of the hookworm Oesophagostomum dentatum.</title>
        <authorList>
            <person name="Mitreva M."/>
        </authorList>
    </citation>
    <scope>NUCLEOTIDE SEQUENCE [LARGE SCALE GENOMIC DNA]</scope>
    <source>
        <strain evidence="2 3">OD-Hann</strain>
    </source>
</reference>
<dbReference type="InterPro" id="IPR058960">
    <property type="entry name" value="Ctg-1-like_C"/>
</dbReference>
<evidence type="ECO:0000313" key="3">
    <source>
        <dbReference type="Proteomes" id="UP000053660"/>
    </source>
</evidence>
<gene>
    <name evidence="2" type="ORF">OESDEN_23279</name>
</gene>
<dbReference type="OrthoDB" id="1434354at2759"/>
<feature type="non-terminal residue" evidence="2">
    <location>
        <position position="1"/>
    </location>
</feature>
<name>A0A0B1RZM8_OESDE</name>
<feature type="domain" description="Ctg-1-like C-terminal" evidence="1">
    <location>
        <begin position="5"/>
        <end position="68"/>
    </location>
</feature>
<evidence type="ECO:0000313" key="2">
    <source>
        <dbReference type="EMBL" id="KHJ77101.1"/>
    </source>
</evidence>
<keyword evidence="3" id="KW-1185">Reference proteome</keyword>
<proteinExistence type="predicted"/>
<evidence type="ECO:0000259" key="1">
    <source>
        <dbReference type="Pfam" id="PF25883"/>
    </source>
</evidence>
<dbReference type="Proteomes" id="UP000053660">
    <property type="component" value="Unassembled WGS sequence"/>
</dbReference>
<sequence>LANFQTTPEDEYEALLPPIQKCALPAIDLYNQEATRTGYYHLRFINDAAWLFPSTYRVLVLEKSGNEIQALNQKEKWIKQGTKAK</sequence>